<protein>
    <submittedName>
        <fullName evidence="5">Ankyrin-2 (ANK-2) (Ankyrin-B) (Brain ankyrin)</fullName>
    </submittedName>
</protein>
<dbReference type="PANTHER" id="PTHR24166:SF48">
    <property type="entry name" value="PROTEIN VAPYRIN"/>
    <property type="match status" value="1"/>
</dbReference>
<organism evidence="5 6">
    <name type="scientific">Durusdinium trenchii</name>
    <dbReference type="NCBI Taxonomy" id="1381693"/>
    <lineage>
        <taxon>Eukaryota</taxon>
        <taxon>Sar</taxon>
        <taxon>Alveolata</taxon>
        <taxon>Dinophyceae</taxon>
        <taxon>Suessiales</taxon>
        <taxon>Symbiodiniaceae</taxon>
        <taxon>Durusdinium</taxon>
    </lineage>
</organism>
<dbReference type="PROSITE" id="PS50053">
    <property type="entry name" value="UBIQUITIN_2"/>
    <property type="match status" value="1"/>
</dbReference>
<feature type="repeat" description="ANK" evidence="3">
    <location>
        <begin position="117"/>
        <end position="149"/>
    </location>
</feature>
<feature type="repeat" description="ANK" evidence="3">
    <location>
        <begin position="217"/>
        <end position="249"/>
    </location>
</feature>
<dbReference type="PRINTS" id="PR01415">
    <property type="entry name" value="ANKYRIN"/>
</dbReference>
<name>A0ABP0J3R0_9DINO</name>
<evidence type="ECO:0000313" key="6">
    <source>
        <dbReference type="Proteomes" id="UP001642464"/>
    </source>
</evidence>
<dbReference type="EMBL" id="CAXAMM010005880">
    <property type="protein sequence ID" value="CAK9008987.1"/>
    <property type="molecule type" value="Genomic_DNA"/>
</dbReference>
<dbReference type="Gene3D" id="1.25.40.20">
    <property type="entry name" value="Ankyrin repeat-containing domain"/>
    <property type="match status" value="3"/>
</dbReference>
<feature type="repeat" description="ANK" evidence="3">
    <location>
        <begin position="150"/>
        <end position="182"/>
    </location>
</feature>
<dbReference type="SMART" id="SM00248">
    <property type="entry name" value="ANK"/>
    <property type="match status" value="5"/>
</dbReference>
<dbReference type="Pfam" id="PF12796">
    <property type="entry name" value="Ank_2"/>
    <property type="match status" value="2"/>
</dbReference>
<dbReference type="InterPro" id="IPR029071">
    <property type="entry name" value="Ubiquitin-like_domsf"/>
</dbReference>
<keyword evidence="6" id="KW-1185">Reference proteome</keyword>
<dbReference type="Proteomes" id="UP001642464">
    <property type="component" value="Unassembled WGS sequence"/>
</dbReference>
<gene>
    <name evidence="5" type="ORF">SCF082_LOCUS10102</name>
</gene>
<keyword evidence="2 3" id="KW-0040">ANK repeat</keyword>
<accession>A0ABP0J3R0</accession>
<dbReference type="InterPro" id="IPR002110">
    <property type="entry name" value="Ankyrin_rpt"/>
</dbReference>
<evidence type="ECO:0000256" key="1">
    <source>
        <dbReference type="ARBA" id="ARBA00022737"/>
    </source>
</evidence>
<keyword evidence="1" id="KW-0677">Repeat</keyword>
<dbReference type="SUPFAM" id="SSF48403">
    <property type="entry name" value="Ankyrin repeat"/>
    <property type="match status" value="1"/>
</dbReference>
<comment type="caution">
    <text evidence="5">The sequence shown here is derived from an EMBL/GenBank/DDBJ whole genome shotgun (WGS) entry which is preliminary data.</text>
</comment>
<reference evidence="5 6" key="1">
    <citation type="submission" date="2024-02" db="EMBL/GenBank/DDBJ databases">
        <authorList>
            <person name="Chen Y."/>
            <person name="Shah S."/>
            <person name="Dougan E. K."/>
            <person name="Thang M."/>
            <person name="Chan C."/>
        </authorList>
    </citation>
    <scope>NUCLEOTIDE SEQUENCE [LARGE SCALE GENOMIC DNA]</scope>
</reference>
<dbReference type="CDD" id="cd17039">
    <property type="entry name" value="Ubl_ubiquitin_like"/>
    <property type="match status" value="1"/>
</dbReference>
<dbReference type="PROSITE" id="PS50088">
    <property type="entry name" value="ANK_REPEAT"/>
    <property type="match status" value="4"/>
</dbReference>
<evidence type="ECO:0000256" key="2">
    <source>
        <dbReference type="ARBA" id="ARBA00023043"/>
    </source>
</evidence>
<dbReference type="InterPro" id="IPR000626">
    <property type="entry name" value="Ubiquitin-like_dom"/>
</dbReference>
<evidence type="ECO:0000256" key="3">
    <source>
        <dbReference type="PROSITE-ProRule" id="PRU00023"/>
    </source>
</evidence>
<dbReference type="SUPFAM" id="SSF54236">
    <property type="entry name" value="Ubiquitin-like"/>
    <property type="match status" value="1"/>
</dbReference>
<proteinExistence type="predicted"/>
<dbReference type="PANTHER" id="PTHR24166">
    <property type="entry name" value="ROLLING PEBBLES, ISOFORM B"/>
    <property type="match status" value="1"/>
</dbReference>
<evidence type="ECO:0000259" key="4">
    <source>
        <dbReference type="PROSITE" id="PS50053"/>
    </source>
</evidence>
<dbReference type="PROSITE" id="PS50297">
    <property type="entry name" value="ANK_REP_REGION"/>
    <property type="match status" value="4"/>
</dbReference>
<feature type="domain" description="Ubiquitin-like" evidence="4">
    <location>
        <begin position="28"/>
        <end position="62"/>
    </location>
</feature>
<dbReference type="InterPro" id="IPR050889">
    <property type="entry name" value="Dendritic_Spine_Reg/Scaffold"/>
</dbReference>
<feature type="repeat" description="ANK" evidence="3">
    <location>
        <begin position="183"/>
        <end position="215"/>
    </location>
</feature>
<sequence length="296" mass="32380">MTALCVCSAMSGEAISWFNSEEVEGNPVKLLKRQLAKQIGIPRFQQRWFHENKELDDDSFLAVLASPSPCVQLVILDFVLPEEGQDEKFLSACAKNRCGEVETLLQLPLSPDVTDEEGWSPLLTAAWAGHWQCISLLLEARANTDQEDAFGFTALHFAAQKGHLKVSRLLLQAGTDKDRVADDGATPLHWAAANGHLEVLQLLIEAGVDKDKVSEEDGFTALHIAVQDGDVEVVRLLLQAGADKDQVHRSGQTAWHFAAQTGDQEVMKLLSADNTEKALGHGGFFQIVRLSVSGFP</sequence>
<evidence type="ECO:0000313" key="5">
    <source>
        <dbReference type="EMBL" id="CAK9008987.1"/>
    </source>
</evidence>
<dbReference type="InterPro" id="IPR036770">
    <property type="entry name" value="Ankyrin_rpt-contain_sf"/>
</dbReference>